<dbReference type="GO" id="GO:0006412">
    <property type="term" value="P:translation"/>
    <property type="evidence" value="ECO:0007669"/>
    <property type="project" value="UniProtKB-UniRule"/>
</dbReference>
<keyword evidence="1 3" id="KW-0689">Ribosomal protein</keyword>
<dbReference type="GO" id="GO:1990904">
    <property type="term" value="C:ribonucleoprotein complex"/>
    <property type="evidence" value="ECO:0007669"/>
    <property type="project" value="UniProtKB-KW"/>
</dbReference>
<dbReference type="InterPro" id="IPR012677">
    <property type="entry name" value="Nucleotide-bd_a/b_plait_sf"/>
</dbReference>
<keyword evidence="2 3" id="KW-0687">Ribonucleoprotein</keyword>
<keyword evidence="5" id="KW-1185">Reference proteome</keyword>
<name>A0A8D6SW49_9EURY</name>
<dbReference type="SUPFAM" id="SSF54189">
    <property type="entry name" value="Ribosomal proteins S24e, L23 and L15e"/>
    <property type="match status" value="1"/>
</dbReference>
<organism evidence="4 5">
    <name type="scientific">Methanocaldococcus lauensis</name>
    <dbReference type="NCBI Taxonomy" id="2546128"/>
    <lineage>
        <taxon>Archaea</taxon>
        <taxon>Methanobacteriati</taxon>
        <taxon>Methanobacteriota</taxon>
        <taxon>Methanomada group</taxon>
        <taxon>Methanococci</taxon>
        <taxon>Methanococcales</taxon>
        <taxon>Methanocaldococcaceae</taxon>
        <taxon>Methanocaldococcus</taxon>
    </lineage>
</organism>
<dbReference type="HAMAP" id="MF_00545">
    <property type="entry name" value="Ribosomal_eS24"/>
    <property type="match status" value="1"/>
</dbReference>
<evidence type="ECO:0000256" key="3">
    <source>
        <dbReference type="HAMAP-Rule" id="MF_00545"/>
    </source>
</evidence>
<dbReference type="InterPro" id="IPR012678">
    <property type="entry name" value="Ribosomal_uL23/eL15/eS24_sf"/>
</dbReference>
<protein>
    <recommendedName>
        <fullName evidence="3">Small ribosomal subunit protein eS24</fullName>
    </recommendedName>
</protein>
<evidence type="ECO:0000313" key="4">
    <source>
        <dbReference type="EMBL" id="CAB3287297.1"/>
    </source>
</evidence>
<evidence type="ECO:0000313" key="5">
    <source>
        <dbReference type="Proteomes" id="UP000679213"/>
    </source>
</evidence>
<dbReference type="AlphaFoldDB" id="A0A8D6SW49"/>
<dbReference type="KEGG" id="mesg:MLAUSG7_0124"/>
<dbReference type="RefSeq" id="WP_214400059.1">
    <property type="nucleotide sequence ID" value="NZ_LR792632.1"/>
</dbReference>
<dbReference type="GO" id="GO:0005840">
    <property type="term" value="C:ribosome"/>
    <property type="evidence" value="ECO:0007669"/>
    <property type="project" value="UniProtKB-KW"/>
</dbReference>
<dbReference type="GeneID" id="65882933"/>
<reference evidence="4 5" key="1">
    <citation type="submission" date="2020-04" db="EMBL/GenBank/DDBJ databases">
        <authorList>
            <consortium name="Genoscope - CEA"/>
            <person name="William W."/>
        </authorList>
    </citation>
    <scope>NUCLEOTIDE SEQUENCE [LARGE SCALE GENOMIC DNA]</scope>
    <source>
        <strain evidence="4 5">SG7</strain>
    </source>
</reference>
<dbReference type="EMBL" id="LR792632">
    <property type="protein sequence ID" value="CAB3287297.1"/>
    <property type="molecule type" value="Genomic_DNA"/>
</dbReference>
<dbReference type="InterPro" id="IPR001976">
    <property type="entry name" value="Ribosomal_eS24"/>
</dbReference>
<sequence>MEIKILSERYNPLLKRKEYRFIVDYEGATPTFKDVKLKLAAILNANKDLLIVEKIVGESGMQRVRGYAKLYDNEEMLKLIEREHILRKNKIDEEEETTAEGGE</sequence>
<comment type="similarity">
    <text evidence="3">Belongs to the eukaryotic ribosomal protein eS24 family.</text>
</comment>
<proteinExistence type="inferred from homology"/>
<evidence type="ECO:0000256" key="1">
    <source>
        <dbReference type="ARBA" id="ARBA00022980"/>
    </source>
</evidence>
<evidence type="ECO:0000256" key="2">
    <source>
        <dbReference type="ARBA" id="ARBA00023274"/>
    </source>
</evidence>
<dbReference type="Gene3D" id="3.30.70.330">
    <property type="match status" value="1"/>
</dbReference>
<gene>
    <name evidence="3 4" type="primary">rps24e</name>
    <name evidence="4" type="ORF">MLAUSG7_0124</name>
</gene>
<dbReference type="Proteomes" id="UP000679213">
    <property type="component" value="Chromosome I"/>
</dbReference>
<dbReference type="GO" id="GO:0003735">
    <property type="term" value="F:structural constituent of ribosome"/>
    <property type="evidence" value="ECO:0007669"/>
    <property type="project" value="InterPro"/>
</dbReference>
<dbReference type="Pfam" id="PF01282">
    <property type="entry name" value="Ribosomal_S24e"/>
    <property type="match status" value="1"/>
</dbReference>
<accession>A0A8D6SW49</accession>